<accession>A0A327P6N4</accession>
<proteinExistence type="predicted"/>
<keyword evidence="2" id="KW-1185">Reference proteome</keyword>
<gene>
    <name evidence="1" type="ORF">LV83_02835</name>
</gene>
<evidence type="ECO:0000313" key="1">
    <source>
        <dbReference type="EMBL" id="RAI87918.1"/>
    </source>
</evidence>
<reference evidence="1 2" key="1">
    <citation type="submission" date="2018-06" db="EMBL/GenBank/DDBJ databases">
        <title>Genomic Encyclopedia of Archaeal and Bacterial Type Strains, Phase II (KMG-II): from individual species to whole genera.</title>
        <authorList>
            <person name="Goeker M."/>
        </authorList>
    </citation>
    <scope>NUCLEOTIDE SEQUENCE [LARGE SCALE GENOMIC DNA]</scope>
    <source>
        <strain evidence="1 2">DSM 23446</strain>
    </source>
</reference>
<dbReference type="EMBL" id="QLLK01000008">
    <property type="protein sequence ID" value="RAI87918.1"/>
    <property type="molecule type" value="Genomic_DNA"/>
</dbReference>
<evidence type="ECO:0000313" key="2">
    <source>
        <dbReference type="Proteomes" id="UP000249610"/>
    </source>
</evidence>
<dbReference type="Proteomes" id="UP000249610">
    <property type="component" value="Unassembled WGS sequence"/>
</dbReference>
<protein>
    <submittedName>
        <fullName evidence="1">Uncharacterized protein</fullName>
    </submittedName>
</protein>
<dbReference type="AlphaFoldDB" id="A0A327P6N4"/>
<sequence length="73" mass="8482">MIFHWTEMKLQLLIFLLIGNKDLLEQNPLKTSKIIAFNALEHPKTVQASCMGRNSSPFYIVKPLFPGKRYIFT</sequence>
<comment type="caution">
    <text evidence="1">The sequence shown here is derived from an EMBL/GenBank/DDBJ whole genome shotgun (WGS) entry which is preliminary data.</text>
</comment>
<name>A0A327P6N4_9BACT</name>
<organism evidence="1 2">
    <name type="scientific">Algoriphagus yeomjeoni</name>
    <dbReference type="NCBI Taxonomy" id="291403"/>
    <lineage>
        <taxon>Bacteria</taxon>
        <taxon>Pseudomonadati</taxon>
        <taxon>Bacteroidota</taxon>
        <taxon>Cytophagia</taxon>
        <taxon>Cytophagales</taxon>
        <taxon>Cyclobacteriaceae</taxon>
        <taxon>Algoriphagus</taxon>
    </lineage>
</organism>